<evidence type="ECO:0000313" key="1">
    <source>
        <dbReference type="EMBL" id="GLQ87333.1"/>
    </source>
</evidence>
<dbReference type="RefSeq" id="WP_284330783.1">
    <property type="nucleotide sequence ID" value="NZ_BSOA01000006.1"/>
</dbReference>
<protein>
    <recommendedName>
        <fullName evidence="3">Cytochrome c domain-containing protein</fullName>
    </recommendedName>
</protein>
<reference evidence="2" key="1">
    <citation type="journal article" date="2019" name="Int. J. Syst. Evol. Microbiol.">
        <title>The Global Catalogue of Microorganisms (GCM) 10K type strain sequencing project: providing services to taxonomists for standard genome sequencing and annotation.</title>
        <authorList>
            <consortium name="The Broad Institute Genomics Platform"/>
            <consortium name="The Broad Institute Genome Sequencing Center for Infectious Disease"/>
            <person name="Wu L."/>
            <person name="Ma J."/>
        </authorList>
    </citation>
    <scope>NUCLEOTIDE SEQUENCE [LARGE SCALE GENOMIC DNA]</scope>
    <source>
        <strain evidence="2">NBRC 111981</strain>
    </source>
</reference>
<proteinExistence type="predicted"/>
<keyword evidence="2" id="KW-1185">Reference proteome</keyword>
<gene>
    <name evidence="1" type="ORF">GCM10007898_08990</name>
</gene>
<sequence>MRKLAATKRNDRAVYLFLGVSALALAPVGFVSAQTVVPTNAKPLCAVSPTTFASWFASGKPSLNGAVNPADSIKFPNQNDCNFYNWSAQMFLWLTSPAFGAYGSNGFVFTSPIFYNVSGAKNGKRTYSQNQPDNPLPLLNVRAAQAGEHGLQLVTDKNGQIFEVLPASQAKDGNSLVRNAAGKMIEIHRIEAQPKQKPKFFDAANKEIVRPKAPKLDTTLALRVAPQLAQVTPEETKSFVQAFEANGKVVFVDSNGNTIEPTQGQAGTSGVLLAQDQSLVYYATMVNDVYAYFQTGTQNGTFPAGPSGYSFFPTTAQQLAPVIKYAASKGSNLPDRVALTMELKTSWIDTAGLPALGLNPSDFITVKTTVPVYNRSNPKLWIPTGQTKPVTLAMVGMHVVGSVAGHPEMAWATFEQVSNAPSSAYQYTNVQGGTSSVPQGQAGAWAFASPKATVYNIQKADFKSAPKITAVSGQTISPSDTMLLKAWGTGSDAPNFVLENTEVISSDSSVLTQMPKGDVRANYIMTGATWTVKGQTVQSNNQIGTNLLNNSTMETYDQGINSQSNGSNCFSCHANGSQPAGQPANTAVSHIFTSLVPLYPKS</sequence>
<evidence type="ECO:0000313" key="2">
    <source>
        <dbReference type="Proteomes" id="UP001156627"/>
    </source>
</evidence>
<dbReference type="EMBL" id="BSOA01000006">
    <property type="protein sequence ID" value="GLQ87333.1"/>
    <property type="molecule type" value="Genomic_DNA"/>
</dbReference>
<evidence type="ECO:0008006" key="3">
    <source>
        <dbReference type="Google" id="ProtNLM"/>
    </source>
</evidence>
<organism evidence="1 2">
    <name type="scientific">Dyella flagellata</name>
    <dbReference type="NCBI Taxonomy" id="1867833"/>
    <lineage>
        <taxon>Bacteria</taxon>
        <taxon>Pseudomonadati</taxon>
        <taxon>Pseudomonadota</taxon>
        <taxon>Gammaproteobacteria</taxon>
        <taxon>Lysobacterales</taxon>
        <taxon>Rhodanobacteraceae</taxon>
        <taxon>Dyella</taxon>
    </lineage>
</organism>
<comment type="caution">
    <text evidence="1">The sequence shown here is derived from an EMBL/GenBank/DDBJ whole genome shotgun (WGS) entry which is preliminary data.</text>
</comment>
<accession>A0ABQ5X6Z0</accession>
<name>A0ABQ5X6Z0_9GAMM</name>
<dbReference type="Proteomes" id="UP001156627">
    <property type="component" value="Unassembled WGS sequence"/>
</dbReference>